<feature type="region of interest" description="Disordered" evidence="1">
    <location>
        <begin position="462"/>
        <end position="501"/>
    </location>
</feature>
<dbReference type="AlphaFoldDB" id="A0A9W8BAD8"/>
<feature type="compositionally biased region" description="Low complexity" evidence="1">
    <location>
        <begin position="491"/>
        <end position="501"/>
    </location>
</feature>
<dbReference type="PANTHER" id="PTHR34365:SF7">
    <property type="entry name" value="GLYCINE-RICH DOMAIN-CONTAINING PROTEIN 1"/>
    <property type="match status" value="1"/>
</dbReference>
<sequence>MAATTAPSAGASEMPFTPENLASERVGPVGVNELQCHLTLLQWFKGLEQGDTAMDFRQLLLAEVRYTQWLQLLVSWQGPPEYLPLPPIDVAYLWHAHMLTPVKYAWDMYRLTGDTRLLAFSLPLHGYNDTYGQTQEHGLLKSGAEYWIQATGLPYHLDPTVEPDCKVACPWCRHKYSCSWDTMIELRTQRSPKATLKCPACDALWNRDTVSGQIFWRDVLWHLEDPDHRFLRGTQYSPVQWSELQSAIEKDHTILFDGLTAATVNERISSWKSCQWHNILREFNEVRYRAKRRRRLRGIRSTTIPNMIRAYREVNGPCSLDLGLAVLRQRSFTQSITSITWSDSESLGIAIQRYKMFMGLMKGKRCRVLVPTLDVDLAWHTHQLFPKQYARYTIFSTGQHINHDDTYSKSRLNTQFALTAKLWLKKYKTPYTASPPKATVWDHLKVTLAAISGLSDSPMARRLSARQQLVPSKKDLKRSGEANDGGGDGGEQPQSGAVGDQ</sequence>
<organism evidence="2 3">
    <name type="scientific">Dimargaris verticillata</name>
    <dbReference type="NCBI Taxonomy" id="2761393"/>
    <lineage>
        <taxon>Eukaryota</taxon>
        <taxon>Fungi</taxon>
        <taxon>Fungi incertae sedis</taxon>
        <taxon>Zoopagomycota</taxon>
        <taxon>Kickxellomycotina</taxon>
        <taxon>Dimargaritomycetes</taxon>
        <taxon>Dimargaritales</taxon>
        <taxon>Dimargaritaceae</taxon>
        <taxon>Dimargaris</taxon>
    </lineage>
</organism>
<accession>A0A9W8BAD8</accession>
<proteinExistence type="predicted"/>
<comment type="caution">
    <text evidence="2">The sequence shown here is derived from an EMBL/GenBank/DDBJ whole genome shotgun (WGS) entry which is preliminary data.</text>
</comment>
<feature type="compositionally biased region" description="Basic and acidic residues" evidence="1">
    <location>
        <begin position="472"/>
        <end position="481"/>
    </location>
</feature>
<dbReference type="OrthoDB" id="2684236at2759"/>
<gene>
    <name evidence="2" type="ORF">H4R34_000466</name>
</gene>
<dbReference type="Proteomes" id="UP001151582">
    <property type="component" value="Unassembled WGS sequence"/>
</dbReference>
<evidence type="ECO:0000313" key="3">
    <source>
        <dbReference type="Proteomes" id="UP001151582"/>
    </source>
</evidence>
<dbReference type="PANTHER" id="PTHR34365">
    <property type="entry name" value="ENOLASE (DUF1399)"/>
    <property type="match status" value="1"/>
</dbReference>
<dbReference type="InterPro" id="IPR009836">
    <property type="entry name" value="GRDP-like"/>
</dbReference>
<protein>
    <submittedName>
        <fullName evidence="2">Uncharacterized protein</fullName>
    </submittedName>
</protein>
<evidence type="ECO:0000256" key="1">
    <source>
        <dbReference type="SAM" id="MobiDB-lite"/>
    </source>
</evidence>
<keyword evidence="3" id="KW-1185">Reference proteome</keyword>
<reference evidence="2" key="1">
    <citation type="submission" date="2022-07" db="EMBL/GenBank/DDBJ databases">
        <title>Phylogenomic reconstructions and comparative analyses of Kickxellomycotina fungi.</title>
        <authorList>
            <person name="Reynolds N.K."/>
            <person name="Stajich J.E."/>
            <person name="Barry K."/>
            <person name="Grigoriev I.V."/>
            <person name="Crous P."/>
            <person name="Smith M.E."/>
        </authorList>
    </citation>
    <scope>NUCLEOTIDE SEQUENCE</scope>
    <source>
        <strain evidence="2">RSA 567</strain>
    </source>
</reference>
<dbReference type="EMBL" id="JANBQB010000011">
    <property type="protein sequence ID" value="KAJ1984778.1"/>
    <property type="molecule type" value="Genomic_DNA"/>
</dbReference>
<name>A0A9W8BAD8_9FUNG</name>
<dbReference type="Pfam" id="PF07173">
    <property type="entry name" value="GRDP-like"/>
    <property type="match status" value="1"/>
</dbReference>
<evidence type="ECO:0000313" key="2">
    <source>
        <dbReference type="EMBL" id="KAJ1984778.1"/>
    </source>
</evidence>